<evidence type="ECO:0008006" key="3">
    <source>
        <dbReference type="Google" id="ProtNLM"/>
    </source>
</evidence>
<reference evidence="1 2" key="1">
    <citation type="submission" date="2020-08" db="EMBL/GenBank/DDBJ databases">
        <title>Genomic Encyclopedia of Type Strains, Phase IV (KMG-V): Genome sequencing to study the core and pangenomes of soil and plant-associated prokaryotes.</title>
        <authorList>
            <person name="Whitman W."/>
        </authorList>
    </citation>
    <scope>NUCLEOTIDE SEQUENCE [LARGE SCALE GENOMIC DNA]</scope>
    <source>
        <strain evidence="1 2">SEMIA 461</strain>
    </source>
</reference>
<dbReference type="Proteomes" id="UP000534590">
    <property type="component" value="Unassembled WGS sequence"/>
</dbReference>
<evidence type="ECO:0000313" key="2">
    <source>
        <dbReference type="Proteomes" id="UP000534590"/>
    </source>
</evidence>
<keyword evidence="2" id="KW-1185">Reference proteome</keyword>
<organism evidence="1 2">
    <name type="scientific">Agrobacterium radiobacter</name>
    <dbReference type="NCBI Taxonomy" id="362"/>
    <lineage>
        <taxon>Bacteria</taxon>
        <taxon>Pseudomonadati</taxon>
        <taxon>Pseudomonadota</taxon>
        <taxon>Alphaproteobacteria</taxon>
        <taxon>Hyphomicrobiales</taxon>
        <taxon>Rhizobiaceae</taxon>
        <taxon>Rhizobium/Agrobacterium group</taxon>
        <taxon>Agrobacterium</taxon>
        <taxon>Agrobacterium tumefaciens complex</taxon>
    </lineage>
</organism>
<dbReference type="RefSeq" id="WP_167855822.1">
    <property type="nucleotide sequence ID" value="NZ_JACIGN010000002.1"/>
</dbReference>
<dbReference type="EMBL" id="JACIHP010000002">
    <property type="protein sequence ID" value="MBB4491426.1"/>
    <property type="molecule type" value="Genomic_DNA"/>
</dbReference>
<sequence length="416" mass="45100">MPGHDATSVNIHLRTATETGEIRAGVSGIFRCGSPWLCPVCATKKAHDRAERVQAAADATFKRGGRAALVVLTASHSLDMSLADIKGLVATASSTARKGRAWTKAVRDYGILGVVVGQEVTYSVTNGWHYHQHLSVMVDGPDGEGAAFYEFPDAYERAEAAGAWIAKAYAEQVRARGGKVSDRHGWHVRVARDAADASDYTAKGSMAWEIAGGHKDETKAETSLTPWDIAIAAADGDTAMFARWREYMGTMPGTRSCVVSAALAKKLDIPSLAGDGEGGEQVLHDTDEVVGRVEAPMWRVWMRHSLAATFLSRVEFGGEEGFDAAVNATERDAAPLESEYQRLRAERSFARQAERREADRADRDTAFAKAYALDRLRRLADRHGSRDRIARVIAEAAAVFPAARPLEAVELYKAVA</sequence>
<gene>
    <name evidence="1" type="ORF">GGE40_003257</name>
</gene>
<evidence type="ECO:0000313" key="1">
    <source>
        <dbReference type="EMBL" id="MBB4491426.1"/>
    </source>
</evidence>
<comment type="caution">
    <text evidence="1">The sequence shown here is derived from an EMBL/GenBank/DDBJ whole genome shotgun (WGS) entry which is preliminary data.</text>
</comment>
<proteinExistence type="predicted"/>
<accession>A0ABR6J9B0</accession>
<name>A0ABR6J9B0_AGRRD</name>
<protein>
    <recommendedName>
        <fullName evidence="3">Replication protein</fullName>
    </recommendedName>
</protein>